<reference evidence="4 5" key="1">
    <citation type="submission" date="2024-02" db="EMBL/GenBank/DDBJ databases">
        <title>Microbulbifer aestuariivivens NBRC 112533.</title>
        <authorList>
            <person name="Ichikawa N."/>
            <person name="Katano-Makiyama Y."/>
            <person name="Hidaka K."/>
        </authorList>
    </citation>
    <scope>NUCLEOTIDE SEQUENCE [LARGE SCALE GENOMIC DNA]</scope>
    <source>
        <strain evidence="4 5">NBRC 112533</strain>
    </source>
</reference>
<dbReference type="InterPro" id="IPR001387">
    <property type="entry name" value="Cro/C1-type_HTH"/>
</dbReference>
<dbReference type="SUPFAM" id="SSF47413">
    <property type="entry name" value="lambda repressor-like DNA-binding domains"/>
    <property type="match status" value="1"/>
</dbReference>
<dbReference type="InterPro" id="IPR011051">
    <property type="entry name" value="RmlC_Cupin_sf"/>
</dbReference>
<dbReference type="InterPro" id="IPR014710">
    <property type="entry name" value="RmlC-like_jellyroll"/>
</dbReference>
<evidence type="ECO:0000313" key="4">
    <source>
        <dbReference type="EMBL" id="GAA5525590.1"/>
    </source>
</evidence>
<comment type="caution">
    <text evidence="4">The sequence shown here is derived from an EMBL/GenBank/DDBJ whole genome shotgun (WGS) entry which is preliminary data.</text>
</comment>
<dbReference type="RefSeq" id="WP_345551400.1">
    <property type="nucleotide sequence ID" value="NZ_BAABRT010000017.1"/>
</dbReference>
<evidence type="ECO:0000259" key="3">
    <source>
        <dbReference type="PROSITE" id="PS50943"/>
    </source>
</evidence>
<dbReference type="InterPro" id="IPR013096">
    <property type="entry name" value="Cupin_2"/>
</dbReference>
<dbReference type="Pfam" id="PF01381">
    <property type="entry name" value="HTH_3"/>
    <property type="match status" value="1"/>
</dbReference>
<feature type="region of interest" description="Disordered" evidence="2">
    <location>
        <begin position="25"/>
        <end position="47"/>
    </location>
</feature>
<feature type="domain" description="HTH cro/C1-type" evidence="3">
    <location>
        <begin position="53"/>
        <end position="107"/>
    </location>
</feature>
<accession>A0ABP9WQW0</accession>
<dbReference type="CDD" id="cd02209">
    <property type="entry name" value="cupin_XRE_C"/>
    <property type="match status" value="1"/>
</dbReference>
<dbReference type="InterPro" id="IPR010982">
    <property type="entry name" value="Lambda_DNA-bd_dom_sf"/>
</dbReference>
<evidence type="ECO:0000256" key="1">
    <source>
        <dbReference type="ARBA" id="ARBA00023125"/>
    </source>
</evidence>
<protein>
    <submittedName>
        <fullName evidence="4">HTH-type transcriptional regulator PuuR</fullName>
    </submittedName>
</protein>
<dbReference type="PROSITE" id="PS50943">
    <property type="entry name" value="HTH_CROC1"/>
    <property type="match status" value="1"/>
</dbReference>
<dbReference type="PANTHER" id="PTHR46797">
    <property type="entry name" value="HTH-TYPE TRANSCRIPTIONAL REGULATOR"/>
    <property type="match status" value="1"/>
</dbReference>
<dbReference type="Pfam" id="PF07883">
    <property type="entry name" value="Cupin_2"/>
    <property type="match status" value="1"/>
</dbReference>
<name>A0ABP9WQW0_9GAMM</name>
<dbReference type="Gene3D" id="2.60.120.10">
    <property type="entry name" value="Jelly Rolls"/>
    <property type="match status" value="1"/>
</dbReference>
<feature type="region of interest" description="Disordered" evidence="2">
    <location>
        <begin position="1"/>
        <end position="20"/>
    </location>
</feature>
<sequence length="229" mass="24041">MMAGREFIPQSAGGGPDKAIREAGETVETVESRGDRSGGGPPCDSGSEVGVRLKALRRLYGWSQRHLAERSGVTHATISLIEQGRVSPSIDSLKKVLDGIPLSLAEFFTLKFVADRPVFFRTAEMPAVDAAGAVSRLLGAFAGAEEPGGLTMRYTVIAPGSCSEPDLRAAAGEEGGIIISGHLEVTVGSEVALLGPGDGYLFARHRPHRFRNPCEVECVLVSASCPGVP</sequence>
<keyword evidence="1" id="KW-0238">DNA-binding</keyword>
<keyword evidence="5" id="KW-1185">Reference proteome</keyword>
<dbReference type="EMBL" id="BAABRT010000017">
    <property type="protein sequence ID" value="GAA5525590.1"/>
    <property type="molecule type" value="Genomic_DNA"/>
</dbReference>
<feature type="compositionally biased region" description="Basic and acidic residues" evidence="2">
    <location>
        <begin position="25"/>
        <end position="36"/>
    </location>
</feature>
<gene>
    <name evidence="4" type="primary">puuR</name>
    <name evidence="4" type="ORF">Maes01_02161</name>
</gene>
<dbReference type="Gene3D" id="1.10.260.40">
    <property type="entry name" value="lambda repressor-like DNA-binding domains"/>
    <property type="match status" value="1"/>
</dbReference>
<dbReference type="SUPFAM" id="SSF51182">
    <property type="entry name" value="RmlC-like cupins"/>
    <property type="match status" value="1"/>
</dbReference>
<dbReference type="CDD" id="cd00093">
    <property type="entry name" value="HTH_XRE"/>
    <property type="match status" value="1"/>
</dbReference>
<organism evidence="4 5">
    <name type="scientific">Microbulbifer aestuariivivens</name>
    <dbReference type="NCBI Taxonomy" id="1908308"/>
    <lineage>
        <taxon>Bacteria</taxon>
        <taxon>Pseudomonadati</taxon>
        <taxon>Pseudomonadota</taxon>
        <taxon>Gammaproteobacteria</taxon>
        <taxon>Cellvibrionales</taxon>
        <taxon>Microbulbiferaceae</taxon>
        <taxon>Microbulbifer</taxon>
    </lineage>
</organism>
<proteinExistence type="predicted"/>
<dbReference type="Proteomes" id="UP001408594">
    <property type="component" value="Unassembled WGS sequence"/>
</dbReference>
<evidence type="ECO:0000256" key="2">
    <source>
        <dbReference type="SAM" id="MobiDB-lite"/>
    </source>
</evidence>
<dbReference type="InterPro" id="IPR050807">
    <property type="entry name" value="TransReg_Diox_bact_type"/>
</dbReference>
<dbReference type="PANTHER" id="PTHR46797:SF11">
    <property type="entry name" value="HTH-TYPE TRANSCRIPTIONAL REGULATOR PUUR"/>
    <property type="match status" value="1"/>
</dbReference>
<dbReference type="SMART" id="SM00530">
    <property type="entry name" value="HTH_XRE"/>
    <property type="match status" value="1"/>
</dbReference>
<evidence type="ECO:0000313" key="5">
    <source>
        <dbReference type="Proteomes" id="UP001408594"/>
    </source>
</evidence>